<gene>
    <name evidence="1" type="ORF">DEBURN_LOCUS9400</name>
</gene>
<name>A0A9N9GCY3_9GLOM</name>
<reference evidence="1" key="1">
    <citation type="submission" date="2021-06" db="EMBL/GenBank/DDBJ databases">
        <authorList>
            <person name="Kallberg Y."/>
            <person name="Tangrot J."/>
            <person name="Rosling A."/>
        </authorList>
    </citation>
    <scope>NUCLEOTIDE SEQUENCE</scope>
    <source>
        <strain evidence="1">AZ414A</strain>
    </source>
</reference>
<dbReference type="Proteomes" id="UP000789706">
    <property type="component" value="Unassembled WGS sequence"/>
</dbReference>
<evidence type="ECO:0000313" key="1">
    <source>
        <dbReference type="EMBL" id="CAG8598362.1"/>
    </source>
</evidence>
<evidence type="ECO:0000313" key="2">
    <source>
        <dbReference type="Proteomes" id="UP000789706"/>
    </source>
</evidence>
<accession>A0A9N9GCY3</accession>
<organism evidence="1 2">
    <name type="scientific">Diversispora eburnea</name>
    <dbReference type="NCBI Taxonomy" id="1213867"/>
    <lineage>
        <taxon>Eukaryota</taxon>
        <taxon>Fungi</taxon>
        <taxon>Fungi incertae sedis</taxon>
        <taxon>Mucoromycota</taxon>
        <taxon>Glomeromycotina</taxon>
        <taxon>Glomeromycetes</taxon>
        <taxon>Diversisporales</taxon>
        <taxon>Diversisporaceae</taxon>
        <taxon>Diversispora</taxon>
    </lineage>
</organism>
<sequence>MYDLKIITIFLYTSNSTVLPLPVDIGGKIICTTGFAVKGKILGDSDGLLIAGHCTTNNTIGDPVHILNSDGARVGEIISTTYGDGVDYGLIKLAYGWKGSPSVIGPGKEGSVSLPILSAISLSLDSPLCLTGATSNIVCGKLVDTDQSLIVYNKWDPANYLYLEGLNIIDTGANRVHFGDSGAAVYFKEQTYIGHTLVEYASAVGIFVAFNNEDLNHIEAYYYSIAEILNYLGLELITQHIK</sequence>
<dbReference type="SUPFAM" id="SSF50494">
    <property type="entry name" value="Trypsin-like serine proteases"/>
    <property type="match status" value="1"/>
</dbReference>
<dbReference type="AlphaFoldDB" id="A0A9N9GCY3"/>
<dbReference type="EMBL" id="CAJVPK010001785">
    <property type="protein sequence ID" value="CAG8598362.1"/>
    <property type="molecule type" value="Genomic_DNA"/>
</dbReference>
<proteinExistence type="predicted"/>
<dbReference type="InterPro" id="IPR043504">
    <property type="entry name" value="Peptidase_S1_PA_chymotrypsin"/>
</dbReference>
<comment type="caution">
    <text evidence="1">The sequence shown here is derived from an EMBL/GenBank/DDBJ whole genome shotgun (WGS) entry which is preliminary data.</text>
</comment>
<protein>
    <submittedName>
        <fullName evidence="1">10988_t:CDS:1</fullName>
    </submittedName>
</protein>
<dbReference type="Gene3D" id="2.40.10.10">
    <property type="entry name" value="Trypsin-like serine proteases"/>
    <property type="match status" value="2"/>
</dbReference>
<dbReference type="InterPro" id="IPR009003">
    <property type="entry name" value="Peptidase_S1_PA"/>
</dbReference>
<keyword evidence="2" id="KW-1185">Reference proteome</keyword>